<keyword evidence="2" id="KW-1185">Reference proteome</keyword>
<proteinExistence type="predicted"/>
<comment type="caution">
    <text evidence="1">The sequence shown here is derived from an EMBL/GenBank/DDBJ whole genome shotgun (WGS) entry which is preliminary data.</text>
</comment>
<sequence length="369" mass="41564">MATEATIERWDHVLDEVEKTRKGSPFINLLVPGYKQLDQGFRLTVNAITRAFRDAWQTDRPADGSALFEVLEPVAAVIDDWDFTQSAEPQVDEFMGVVAEARRRLAEDDLSQPTAEEVVADLETLLKVSVLVARVGHQGALAIADAERQGRNQSVNRATDRPATYLDLNTMRWGDQPSKTTLPLSVFVSMVTPRMATFAEAMKQPVEDQPEIMKRFAAQWVVHVYTEWEEHYRPALAAALGCDVEAVRSDYFADLKRMRQDYVHKMRGISRNSAKNKVLKWYAKGDNMIPTQANYEQLLADFPKEELLQPKPVPPVQRKPIPANATPDLVRRFEETADRIGIAKDEAVDQMLSAWIAANPDTDANDNSV</sequence>
<protein>
    <submittedName>
        <fullName evidence="1">Uncharacterized protein</fullName>
    </submittedName>
</protein>
<dbReference type="RefSeq" id="WP_085292746.1">
    <property type="nucleotide sequence ID" value="NZ_NCXM01000042.1"/>
</dbReference>
<organism evidence="1 2">
    <name type="scientific">Mycolicibacterium vulneris</name>
    <dbReference type="NCBI Taxonomy" id="547163"/>
    <lineage>
        <taxon>Bacteria</taxon>
        <taxon>Bacillati</taxon>
        <taxon>Actinomycetota</taxon>
        <taxon>Actinomycetes</taxon>
        <taxon>Mycobacteriales</taxon>
        <taxon>Mycobacteriaceae</taxon>
        <taxon>Mycolicibacterium</taxon>
    </lineage>
</organism>
<reference evidence="1 2" key="1">
    <citation type="submission" date="2017-04" db="EMBL/GenBank/DDBJ databases">
        <title>The new phylogeny of genus Mycobacterium.</title>
        <authorList>
            <person name="Tortoli E."/>
            <person name="Trovato A."/>
            <person name="Cirillo D.M."/>
        </authorList>
    </citation>
    <scope>NUCLEOTIDE SEQUENCE [LARGE SCALE GENOMIC DNA]</scope>
    <source>
        <strain evidence="1 2">DSM 45247</strain>
    </source>
</reference>
<dbReference type="AlphaFoldDB" id="A0A1X2KK81"/>
<dbReference type="OrthoDB" id="4547921at2"/>
<accession>A0A1X2KK81</accession>
<dbReference type="EMBL" id="NCXM01000042">
    <property type="protein sequence ID" value="OSC22092.1"/>
    <property type="molecule type" value="Genomic_DNA"/>
</dbReference>
<name>A0A1X2KK81_9MYCO</name>
<gene>
    <name evidence="1" type="ORF">B8W69_26940</name>
</gene>
<dbReference type="Proteomes" id="UP000242320">
    <property type="component" value="Unassembled WGS sequence"/>
</dbReference>
<evidence type="ECO:0000313" key="2">
    <source>
        <dbReference type="Proteomes" id="UP000242320"/>
    </source>
</evidence>
<evidence type="ECO:0000313" key="1">
    <source>
        <dbReference type="EMBL" id="OSC22092.1"/>
    </source>
</evidence>